<reference evidence="4" key="1">
    <citation type="submission" date="2020-09" db="EMBL/GenBank/DDBJ databases">
        <authorList>
            <person name="Kikuchi T."/>
        </authorList>
    </citation>
    <scope>NUCLEOTIDE SEQUENCE</scope>
    <source>
        <strain evidence="4">SH1</strain>
    </source>
</reference>
<dbReference type="SMART" id="SM00322">
    <property type="entry name" value="KH"/>
    <property type="match status" value="1"/>
</dbReference>
<evidence type="ECO:0000313" key="5">
    <source>
        <dbReference type="Proteomes" id="UP000614601"/>
    </source>
</evidence>
<feature type="domain" description="K Homology" evidence="3">
    <location>
        <begin position="178"/>
        <end position="249"/>
    </location>
</feature>
<dbReference type="GO" id="GO:0005737">
    <property type="term" value="C:cytoplasm"/>
    <property type="evidence" value="ECO:0007669"/>
    <property type="project" value="TreeGrafter"/>
</dbReference>
<evidence type="ECO:0000256" key="2">
    <source>
        <dbReference type="SAM" id="MobiDB-lite"/>
    </source>
</evidence>
<feature type="region of interest" description="Disordered" evidence="2">
    <location>
        <begin position="324"/>
        <end position="352"/>
    </location>
</feature>
<name>A0A811JY51_9BILA</name>
<sequence>MGQHLEQTHKSELNKVFVSLRQASCRDNGQLGTPCRLKVMELIELRAMGWRPNMAHSQYYINKVEETKEEKTERKKDSPPPAVPSHKPITNNYNTNFGPAFVPPFIPQQPMYDHQPVGPGYFLIPTNTPWGTGIMPANMISPFQQQMRPPNWLRSNTVAAAVGAHFKVDGFTKMIKQPQLREEITIKNADSGKIMGVKGRRVAVVEELSKTVISFQKVDHNSKYRILAISGCTSESIQHAKRLIEDTIRRNVSPNRMECNTITRSEPAPEEPHQAVDVEEPDVTIETGNDGSLKVSCADPEMLEAAQAALREYINLRTSRMSIKERDEKKDRRKSMPISSSATESDTKQIPEKKCAEEGMIPQSINTPLKAHGSTPNLMTVSIKPLEHRYDREAMFAIREKLELTDADELLVEKVTKLNVAAKRNDTLDIEN</sequence>
<dbReference type="Gene3D" id="3.30.1370.10">
    <property type="entry name" value="K Homology domain, type 1"/>
    <property type="match status" value="1"/>
</dbReference>
<dbReference type="AlphaFoldDB" id="A0A811JY51"/>
<dbReference type="GO" id="GO:0003743">
    <property type="term" value="F:translation initiation factor activity"/>
    <property type="evidence" value="ECO:0007669"/>
    <property type="project" value="TreeGrafter"/>
</dbReference>
<dbReference type="OrthoDB" id="6357832at2759"/>
<dbReference type="InterPro" id="IPR040160">
    <property type="entry name" value="Mxt"/>
</dbReference>
<protein>
    <recommendedName>
        <fullName evidence="3">K Homology domain-containing protein</fullName>
    </recommendedName>
</protein>
<feature type="compositionally biased region" description="Basic and acidic residues" evidence="2">
    <location>
        <begin position="67"/>
        <end position="78"/>
    </location>
</feature>
<evidence type="ECO:0000259" key="3">
    <source>
        <dbReference type="SMART" id="SM00322"/>
    </source>
</evidence>
<dbReference type="Pfam" id="PF00013">
    <property type="entry name" value="KH_1"/>
    <property type="match status" value="1"/>
</dbReference>
<dbReference type="GO" id="GO:0008190">
    <property type="term" value="F:eukaryotic initiation factor 4E binding"/>
    <property type="evidence" value="ECO:0007669"/>
    <property type="project" value="InterPro"/>
</dbReference>
<evidence type="ECO:0000256" key="1">
    <source>
        <dbReference type="PROSITE-ProRule" id="PRU00117"/>
    </source>
</evidence>
<dbReference type="PANTHER" id="PTHR20849">
    <property type="entry name" value="EUKARYOTIC TRANSLATION INITIATION FACTOR 4E-BINDING PROTEIN MEXTLI"/>
    <property type="match status" value="1"/>
</dbReference>
<dbReference type="InterPro" id="IPR004087">
    <property type="entry name" value="KH_dom"/>
</dbReference>
<dbReference type="PROSITE" id="PS50084">
    <property type="entry name" value="KH_TYPE_1"/>
    <property type="match status" value="1"/>
</dbReference>
<proteinExistence type="predicted"/>
<dbReference type="SUPFAM" id="SSF54791">
    <property type="entry name" value="Eukaryotic type KH-domain (KH-domain type I)"/>
    <property type="match status" value="1"/>
</dbReference>
<dbReference type="GO" id="GO:0045727">
    <property type="term" value="P:positive regulation of translation"/>
    <property type="evidence" value="ECO:0007669"/>
    <property type="project" value="InterPro"/>
</dbReference>
<dbReference type="Proteomes" id="UP000783686">
    <property type="component" value="Unassembled WGS sequence"/>
</dbReference>
<feature type="region of interest" description="Disordered" evidence="2">
    <location>
        <begin position="67"/>
        <end position="90"/>
    </location>
</feature>
<dbReference type="GO" id="GO:0034518">
    <property type="term" value="C:RNA cap binding complex"/>
    <property type="evidence" value="ECO:0007669"/>
    <property type="project" value="TreeGrafter"/>
</dbReference>
<dbReference type="GO" id="GO:0003723">
    <property type="term" value="F:RNA binding"/>
    <property type="evidence" value="ECO:0007669"/>
    <property type="project" value="UniProtKB-UniRule"/>
</dbReference>
<keyword evidence="1" id="KW-0694">RNA-binding</keyword>
<dbReference type="Gene3D" id="1.25.40.180">
    <property type="match status" value="1"/>
</dbReference>
<keyword evidence="5" id="KW-1185">Reference proteome</keyword>
<dbReference type="GO" id="GO:1901190">
    <property type="term" value="P:regulation of formation of translation initiation ternary complex"/>
    <property type="evidence" value="ECO:0007669"/>
    <property type="project" value="TreeGrafter"/>
</dbReference>
<gene>
    <name evidence="4" type="ORF">BOKJ2_LOCUS2445</name>
</gene>
<dbReference type="PANTHER" id="PTHR20849:SF2">
    <property type="entry name" value="EUKARYOTIC TRANSLATION INITIATION FACTOR 4E-BINDING PROTEIN MEXTLI"/>
    <property type="match status" value="1"/>
</dbReference>
<dbReference type="EMBL" id="CAJFCW020000001">
    <property type="protein sequence ID" value="CAG9086875.1"/>
    <property type="molecule type" value="Genomic_DNA"/>
</dbReference>
<dbReference type="InterPro" id="IPR036612">
    <property type="entry name" value="KH_dom_type_1_sf"/>
</dbReference>
<dbReference type="InterPro" id="IPR004088">
    <property type="entry name" value="KH_dom_type_1"/>
</dbReference>
<accession>A0A811JY51</accession>
<organism evidence="4 5">
    <name type="scientific">Bursaphelenchus okinawaensis</name>
    <dbReference type="NCBI Taxonomy" id="465554"/>
    <lineage>
        <taxon>Eukaryota</taxon>
        <taxon>Metazoa</taxon>
        <taxon>Ecdysozoa</taxon>
        <taxon>Nematoda</taxon>
        <taxon>Chromadorea</taxon>
        <taxon>Rhabditida</taxon>
        <taxon>Tylenchina</taxon>
        <taxon>Tylenchomorpha</taxon>
        <taxon>Aphelenchoidea</taxon>
        <taxon>Aphelenchoididae</taxon>
        <taxon>Bursaphelenchus</taxon>
    </lineage>
</organism>
<evidence type="ECO:0000313" key="4">
    <source>
        <dbReference type="EMBL" id="CAD5207933.1"/>
    </source>
</evidence>
<dbReference type="Proteomes" id="UP000614601">
    <property type="component" value="Unassembled WGS sequence"/>
</dbReference>
<dbReference type="EMBL" id="CAJFDH010000001">
    <property type="protein sequence ID" value="CAD5207933.1"/>
    <property type="molecule type" value="Genomic_DNA"/>
</dbReference>
<comment type="caution">
    <text evidence="4">The sequence shown here is derived from an EMBL/GenBank/DDBJ whole genome shotgun (WGS) entry which is preliminary data.</text>
</comment>